<evidence type="ECO:0000313" key="2">
    <source>
        <dbReference type="Proteomes" id="UP000034380"/>
    </source>
</evidence>
<dbReference type="SUPFAM" id="SSF49503">
    <property type="entry name" value="Cupredoxins"/>
    <property type="match status" value="1"/>
</dbReference>
<dbReference type="PANTHER" id="PTHR36507:SF1">
    <property type="entry name" value="BLL1555 PROTEIN"/>
    <property type="match status" value="1"/>
</dbReference>
<dbReference type="InterPro" id="IPR008972">
    <property type="entry name" value="Cupredoxin"/>
</dbReference>
<dbReference type="PANTHER" id="PTHR36507">
    <property type="entry name" value="BLL1555 PROTEIN"/>
    <property type="match status" value="1"/>
</dbReference>
<sequence length="160" mass="17286">MKKILLTIIVLAVVLVGWILSRNRRDIVLNTPTPVASPTPDSTGSPQAIPLVSPVVSKNVVTYTDSGYTSNTITIKKGETVTWKNESSIKMWTASAVHPVHTAYPGTNIAACGTQTLLSMFDACSGVAPGQSWSFKFNFVGTWKYHNHLNPSNLGTIIVE</sequence>
<protein>
    <submittedName>
        <fullName evidence="1">Plastocyanin</fullName>
    </submittedName>
</protein>
<dbReference type="InterPro" id="IPR052721">
    <property type="entry name" value="ET_Amicyanin"/>
</dbReference>
<evidence type="ECO:0000313" key="1">
    <source>
        <dbReference type="EMBL" id="KKS13908.1"/>
    </source>
</evidence>
<gene>
    <name evidence="1" type="ORF">UU70_C0004G0001</name>
</gene>
<organism evidence="1 2">
    <name type="scientific">Candidatus Yanofskybacteria bacterium GW2011_GWA1_41_6</name>
    <dbReference type="NCBI Taxonomy" id="1619020"/>
    <lineage>
        <taxon>Bacteria</taxon>
        <taxon>Candidatus Yanofskyibacteriota</taxon>
    </lineage>
</organism>
<dbReference type="EMBL" id="LCBQ01000004">
    <property type="protein sequence ID" value="KKS13908.1"/>
    <property type="molecule type" value="Genomic_DNA"/>
</dbReference>
<accession>A0A0G0ZLP9</accession>
<name>A0A0G0ZLP9_9BACT</name>
<reference evidence="1 2" key="1">
    <citation type="journal article" date="2015" name="Nature">
        <title>rRNA introns, odd ribosomes, and small enigmatic genomes across a large radiation of phyla.</title>
        <authorList>
            <person name="Brown C.T."/>
            <person name="Hug L.A."/>
            <person name="Thomas B.C."/>
            <person name="Sharon I."/>
            <person name="Castelle C.J."/>
            <person name="Singh A."/>
            <person name="Wilkins M.J."/>
            <person name="Williams K.H."/>
            <person name="Banfield J.F."/>
        </authorList>
    </citation>
    <scope>NUCLEOTIDE SEQUENCE [LARGE SCALE GENOMIC DNA]</scope>
</reference>
<dbReference type="AlphaFoldDB" id="A0A0G0ZLP9"/>
<proteinExistence type="predicted"/>
<comment type="caution">
    <text evidence="1">The sequence shown here is derived from an EMBL/GenBank/DDBJ whole genome shotgun (WGS) entry which is preliminary data.</text>
</comment>
<dbReference type="Gene3D" id="2.60.40.420">
    <property type="entry name" value="Cupredoxins - blue copper proteins"/>
    <property type="match status" value="1"/>
</dbReference>
<dbReference type="Proteomes" id="UP000034380">
    <property type="component" value="Unassembled WGS sequence"/>
</dbReference>